<gene>
    <name evidence="1" type="ORF">CB5_LOCUS15838</name>
</gene>
<reference evidence="1" key="1">
    <citation type="submission" date="2020-07" db="EMBL/GenBank/DDBJ databases">
        <authorList>
            <person name="Lin J."/>
        </authorList>
    </citation>
    <scope>NUCLEOTIDE SEQUENCE</scope>
</reference>
<evidence type="ECO:0008006" key="2">
    <source>
        <dbReference type="Google" id="ProtNLM"/>
    </source>
</evidence>
<dbReference type="EMBL" id="LR862150">
    <property type="protein sequence ID" value="CAD1832627.1"/>
    <property type="molecule type" value="Genomic_DNA"/>
</dbReference>
<dbReference type="AlphaFoldDB" id="A0A6V7PP68"/>
<dbReference type="PANTHER" id="PTHR45835:SF99">
    <property type="entry name" value="CHROMO DOMAIN-CONTAINING PROTEIN-RELATED"/>
    <property type="match status" value="1"/>
</dbReference>
<protein>
    <recommendedName>
        <fullName evidence="2">Integrase zinc-binding domain-containing protein</fullName>
    </recommendedName>
</protein>
<evidence type="ECO:0000313" key="1">
    <source>
        <dbReference type="EMBL" id="CAD1832627.1"/>
    </source>
</evidence>
<organism evidence="1">
    <name type="scientific">Ananas comosus var. bracteatus</name>
    <name type="common">red pineapple</name>
    <dbReference type="NCBI Taxonomy" id="296719"/>
    <lineage>
        <taxon>Eukaryota</taxon>
        <taxon>Viridiplantae</taxon>
        <taxon>Streptophyta</taxon>
        <taxon>Embryophyta</taxon>
        <taxon>Tracheophyta</taxon>
        <taxon>Spermatophyta</taxon>
        <taxon>Magnoliopsida</taxon>
        <taxon>Liliopsida</taxon>
        <taxon>Poales</taxon>
        <taxon>Bromeliaceae</taxon>
        <taxon>Bromelioideae</taxon>
        <taxon>Ananas</taxon>
    </lineage>
</organism>
<sequence length="219" mass="25183">MTRVIQPTWTERIVLGQQSDPYLQKVRAEIEQGKDGDSSIRTDGSLRFRGRWCVPSKSELRNDILSEAHRSPYTVHPGRTKNVSRFEAVFLVAWDEARRGLVIDWHSYTSTKWFDFMVCRCRLYQNGTLASYPSFEELTAGYGGIRLNNSYQASIGIASYEALYGRRCRSPIYYDDVGERGLIGPDLVENAEAKIRIAREQLLTAQSRQRSYADQAERR</sequence>
<proteinExistence type="predicted"/>
<name>A0A6V7PP68_ANACO</name>
<accession>A0A6V7PP68</accession>
<dbReference type="PANTHER" id="PTHR45835">
    <property type="entry name" value="YALI0A06105P"/>
    <property type="match status" value="1"/>
</dbReference>